<evidence type="ECO:0000256" key="1">
    <source>
        <dbReference type="ARBA" id="ARBA00022737"/>
    </source>
</evidence>
<dbReference type="EMBL" id="HBIX01017700">
    <property type="protein sequence ID" value="CAE0719995.1"/>
    <property type="molecule type" value="Transcribed_RNA"/>
</dbReference>
<dbReference type="PANTHER" id="PTHR24153:SF8">
    <property type="entry name" value="FORKED, ISOFORM F"/>
    <property type="match status" value="1"/>
</dbReference>
<gene>
    <name evidence="4" type="ORF">PAUS00366_LOCUS12749</name>
</gene>
<keyword evidence="1" id="KW-0677">Repeat</keyword>
<feature type="region of interest" description="Disordered" evidence="3">
    <location>
        <begin position="1"/>
        <end position="26"/>
    </location>
</feature>
<feature type="compositionally biased region" description="Polar residues" evidence="3">
    <location>
        <begin position="9"/>
        <end position="22"/>
    </location>
</feature>
<organism evidence="4">
    <name type="scientific">Pseudo-nitzschia australis</name>
    <dbReference type="NCBI Taxonomy" id="44445"/>
    <lineage>
        <taxon>Eukaryota</taxon>
        <taxon>Sar</taxon>
        <taxon>Stramenopiles</taxon>
        <taxon>Ochrophyta</taxon>
        <taxon>Bacillariophyta</taxon>
        <taxon>Bacillariophyceae</taxon>
        <taxon>Bacillariophycidae</taxon>
        <taxon>Bacillariales</taxon>
        <taxon>Bacillariaceae</taxon>
        <taxon>Pseudo-nitzschia</taxon>
    </lineage>
</organism>
<dbReference type="InterPro" id="IPR002110">
    <property type="entry name" value="Ankyrin_rpt"/>
</dbReference>
<reference evidence="4" key="1">
    <citation type="submission" date="2021-01" db="EMBL/GenBank/DDBJ databases">
        <authorList>
            <person name="Corre E."/>
            <person name="Pelletier E."/>
            <person name="Niang G."/>
            <person name="Scheremetjew M."/>
            <person name="Finn R."/>
            <person name="Kale V."/>
            <person name="Holt S."/>
            <person name="Cochrane G."/>
            <person name="Meng A."/>
            <person name="Brown T."/>
            <person name="Cohen L."/>
        </authorList>
    </citation>
    <scope>NUCLEOTIDE SEQUENCE</scope>
    <source>
        <strain evidence="4">10249 10 AB</strain>
    </source>
</reference>
<proteinExistence type="predicted"/>
<keyword evidence="2" id="KW-0040">ANK repeat</keyword>
<dbReference type="GO" id="GO:0051015">
    <property type="term" value="F:actin filament binding"/>
    <property type="evidence" value="ECO:0007669"/>
    <property type="project" value="TreeGrafter"/>
</dbReference>
<dbReference type="Pfam" id="PF12796">
    <property type="entry name" value="Ank_2"/>
    <property type="match status" value="2"/>
</dbReference>
<dbReference type="Gene3D" id="1.25.40.20">
    <property type="entry name" value="Ankyrin repeat-containing domain"/>
    <property type="match status" value="3"/>
</dbReference>
<sequence>MNAIHKLDTTTAMTAHTGSNRNAQEDMSFPAEDASRISLMAALGGQSQSDTSANVNSTGIGISTRRTSLTPPPNPPNERIVESWIRQSLTIPSASNDNNNENLGGGGNPALDYLAEYVDVPARRRASAVANPSTTTKSLEDFEEIFGSLRDSNDNGNGNSDHPYGQCPWGSKSMLGADDSFFMAASNSNLFSNVPVARDREGEAGKIIKPRSGTITNIVSSDIHDAARIGNWETVATLCQEKPEAAAYIGADGWTALHHVCNRRCPHPKVVESLIRAYPDALLIAEEKVWLPLHYACRFKAPKDVVALLLHMHPEKGREAVSRPDRRGRSPLYYAVRYDAPSGVAGLLIKMDASAVLSEDQNADSPLALVWNSWAEKSDGKNTLEKVLMGTEDDLNPSMNFHNSINNFSINNLSFNTINQSSLEDRIQHSKLVRTRLERHSNVLQRWNKVNMLLKAAFGFPLNEDWELGNSNINIHQEEEKKDTQEKRKWRVLHAVSAIKCHHTLFLLAFSLYPEQAFELDRNDLRCLHNTYQSTELNGNANGCPSNLTALHLAASSHLGGDPGRRVMTQLLWLNPSAAKRVDTEGSTPLHRISENKFKSNWNFVNDIFASNTDAITKMDVNGRLPLHRASNAITYFSSNTNNIDVQSKSVICRLLREHVDAASSADHFGCMPLHLLAQNGSGWDEQAQALYDANPDAARIRTGVKLGNRLPLHLAAENTNSDFTMIHKLVEYHPRGASQADRKGLYPMHLACLSGHSWNCVQSIHEAYPMAVQQVVRNKKGWTALHMAASSENSDSELLSELVRAYPYAAQIQDADGRYPLHVACTTDKDWQDCLLPLFKAYPNAVQCQDKFGMLPLHIVALRSRVCAKVTDIRRPCLSLTSEAFEKDRLVTAKEQKEAQLRTNIFEMLKAYPAALKPS</sequence>
<dbReference type="SUPFAM" id="SSF48403">
    <property type="entry name" value="Ankyrin repeat"/>
    <property type="match status" value="2"/>
</dbReference>
<dbReference type="SMART" id="SM00248">
    <property type="entry name" value="ANK"/>
    <property type="match status" value="7"/>
</dbReference>
<accession>A0A7S4ALW4</accession>
<evidence type="ECO:0000313" key="4">
    <source>
        <dbReference type="EMBL" id="CAE0719995.1"/>
    </source>
</evidence>
<name>A0A7S4ALW4_9STRA</name>
<dbReference type="InterPro" id="IPR052420">
    <property type="entry name" value="Espin/Espin-like"/>
</dbReference>
<evidence type="ECO:0000256" key="3">
    <source>
        <dbReference type="SAM" id="MobiDB-lite"/>
    </source>
</evidence>
<dbReference type="GO" id="GO:0005737">
    <property type="term" value="C:cytoplasm"/>
    <property type="evidence" value="ECO:0007669"/>
    <property type="project" value="TreeGrafter"/>
</dbReference>
<dbReference type="AlphaFoldDB" id="A0A7S4ALW4"/>
<dbReference type="GO" id="GO:0051017">
    <property type="term" value="P:actin filament bundle assembly"/>
    <property type="evidence" value="ECO:0007669"/>
    <property type="project" value="TreeGrafter"/>
</dbReference>
<dbReference type="PANTHER" id="PTHR24153">
    <property type="entry name" value="ESPIN"/>
    <property type="match status" value="1"/>
</dbReference>
<evidence type="ECO:0000256" key="2">
    <source>
        <dbReference type="ARBA" id="ARBA00023043"/>
    </source>
</evidence>
<dbReference type="InterPro" id="IPR036770">
    <property type="entry name" value="Ankyrin_rpt-contain_sf"/>
</dbReference>
<protein>
    <submittedName>
        <fullName evidence="4">Uncharacterized protein</fullName>
    </submittedName>
</protein>